<dbReference type="GeneID" id="41702747"/>
<organism evidence="1 2">
    <name type="scientific">Blackcurrant closterovirus 1</name>
    <dbReference type="NCBI Taxonomy" id="2734344"/>
    <lineage>
        <taxon>Viruses</taxon>
        <taxon>Riboviria</taxon>
        <taxon>Orthornavirae</taxon>
        <taxon>Kitrinoviricota</taxon>
        <taxon>Alsuviricetes</taxon>
        <taxon>Martellivirales</taxon>
        <taxon>Closteroviridae</taxon>
        <taxon>Closterovirus</taxon>
        <taxon>Closterovirus uniribi</taxon>
    </lineage>
</organism>
<keyword evidence="2" id="KW-1185">Reference proteome</keyword>
<proteinExistence type="predicted"/>
<dbReference type="InterPro" id="IPR004909">
    <property type="entry name" value="Vir_Hsp90"/>
</dbReference>
<accession>A0A385L378</accession>
<evidence type="ECO:0000313" key="1">
    <source>
        <dbReference type="EMBL" id="AYA22227.1"/>
    </source>
</evidence>
<dbReference type="Proteomes" id="UP000289889">
    <property type="component" value="Segment"/>
</dbReference>
<dbReference type="EMBL" id="MH267701">
    <property type="protein sequence ID" value="AYA22227.1"/>
    <property type="molecule type" value="Genomic_RNA"/>
</dbReference>
<dbReference type="KEGG" id="vg:41702747"/>
<protein>
    <submittedName>
        <fullName evidence="1">61 kDa protein</fullName>
    </submittedName>
</protein>
<evidence type="ECO:0000313" key="2">
    <source>
        <dbReference type="Proteomes" id="UP000289889"/>
    </source>
</evidence>
<dbReference type="Pfam" id="PF03225">
    <property type="entry name" value="Viral_Hsp90"/>
    <property type="match status" value="1"/>
</dbReference>
<dbReference type="RefSeq" id="YP_009553644.1">
    <property type="nucleotide sequence ID" value="NC_040834.1"/>
</dbReference>
<name>A0A385L378_9CLOS</name>
<reference evidence="1 2" key="1">
    <citation type="journal article" date="2018" name="Virus Genes">
        <title>Molecular characterization and detection of a new closterovirus identified from blackcurrant by high-throughput sequencing.</title>
        <authorList>
            <person name="Zheng L."/>
            <person name="Wu L."/>
            <person name="Postman J."/>
            <person name="Liu H."/>
            <person name="Li R."/>
        </authorList>
    </citation>
    <scope>NUCLEOTIDE SEQUENCE [LARGE SCALE GENOMIC DNA]</scope>
    <source>
        <strain evidence="1">BC</strain>
    </source>
</reference>
<sequence length="530" mass="60885">MTQTAPSYYWGDLFKVFYGAEESNEFLSKAEANFDSNVLTWNHKKNNGTEVSKAHMLEATGNTILRELCLLHFSVHLNGIARLCGVRVSSALKGIECYTTEDLKPIPLVNINSKFEAGCKFSLNAVGQHITDRPFGSGKAYVQHFWALSNSAGVLIGPKDVLKYKATVFKDTLGSKEKVEIVTKLKSYLAFCVSTYRNDYLSKSNDERLVAEPVMNWIRSYYSTTTLNVDPIENPLLTGMFLEFISKYTVFDTSFKKNVKHVTQFVSEYAPLISEIWEYEGRAKTQDARLIVGLRADDFCRNMNSLSLEDMEVTLGKSVVALELVIGERLMEEIEEMVDALLFESNPTVEYSHRWIGFFVYYGIHRTSKSRVDPRPEYIDVVLSEKYSIRVHMSKVEDFFNTCQRWNPRINVRRSFNGRKSNVAFEIFRRLNLRFPPLVEMKMQTNMGYLNIDYYKQVIFDGLNNEEMAYLCSVRKKVDLKLGAKISLLPKRKPTRNGRITLLERERKRSDNAHAKITRISKSLISLGDL</sequence>